<dbReference type="SUPFAM" id="SSF56935">
    <property type="entry name" value="Porins"/>
    <property type="match status" value="1"/>
</dbReference>
<dbReference type="EMBL" id="QFOI01000093">
    <property type="protein sequence ID" value="PZP49833.1"/>
    <property type="molecule type" value="Genomic_DNA"/>
</dbReference>
<organism evidence="9 10">
    <name type="scientific">Pseudopedobacter saltans</name>
    <dbReference type="NCBI Taxonomy" id="151895"/>
    <lineage>
        <taxon>Bacteria</taxon>
        <taxon>Pseudomonadati</taxon>
        <taxon>Bacteroidota</taxon>
        <taxon>Sphingobacteriia</taxon>
        <taxon>Sphingobacteriales</taxon>
        <taxon>Sphingobacteriaceae</taxon>
        <taxon>Pseudopedobacter</taxon>
    </lineage>
</organism>
<dbReference type="Proteomes" id="UP000249645">
    <property type="component" value="Unassembled WGS sequence"/>
</dbReference>
<dbReference type="InterPro" id="IPR023997">
    <property type="entry name" value="TonB-dep_OMP_SusC/RagA_CS"/>
</dbReference>
<dbReference type="SMART" id="SM00965">
    <property type="entry name" value="STN"/>
    <property type="match status" value="1"/>
</dbReference>
<keyword evidence="3 7" id="KW-1134">Transmembrane beta strand</keyword>
<dbReference type="Gene3D" id="2.40.170.20">
    <property type="entry name" value="TonB-dependent receptor, beta-barrel domain"/>
    <property type="match status" value="1"/>
</dbReference>
<reference evidence="9 10" key="1">
    <citation type="submission" date="2017-11" db="EMBL/GenBank/DDBJ databases">
        <title>Infants hospitalized years apart are colonized by the same room-sourced microbial strains.</title>
        <authorList>
            <person name="Brooks B."/>
            <person name="Olm M.R."/>
            <person name="Firek B.A."/>
            <person name="Baker R."/>
            <person name="Thomas B.C."/>
            <person name="Morowitz M.J."/>
            <person name="Banfield J.F."/>
        </authorList>
    </citation>
    <scope>NUCLEOTIDE SEQUENCE [LARGE SCALE GENOMIC DNA]</scope>
    <source>
        <strain evidence="9">S2_009_000_R2_76</strain>
    </source>
</reference>
<dbReference type="InterPro" id="IPR012910">
    <property type="entry name" value="Plug_dom"/>
</dbReference>
<protein>
    <recommendedName>
        <fullName evidence="8">Secretin/TonB short N-terminal domain-containing protein</fullName>
    </recommendedName>
</protein>
<evidence type="ECO:0000256" key="3">
    <source>
        <dbReference type="ARBA" id="ARBA00022452"/>
    </source>
</evidence>
<keyword evidence="2 7" id="KW-0813">Transport</keyword>
<evidence type="ECO:0000256" key="5">
    <source>
        <dbReference type="ARBA" id="ARBA00023136"/>
    </source>
</evidence>
<feature type="domain" description="Secretin/TonB short N-terminal" evidence="8">
    <location>
        <begin position="43"/>
        <end position="94"/>
    </location>
</feature>
<dbReference type="SUPFAM" id="SSF49464">
    <property type="entry name" value="Carboxypeptidase regulatory domain-like"/>
    <property type="match status" value="1"/>
</dbReference>
<dbReference type="InterPro" id="IPR008969">
    <property type="entry name" value="CarboxyPept-like_regulatory"/>
</dbReference>
<keyword evidence="5 7" id="KW-0472">Membrane</keyword>
<evidence type="ECO:0000256" key="2">
    <source>
        <dbReference type="ARBA" id="ARBA00022448"/>
    </source>
</evidence>
<dbReference type="InterPro" id="IPR039426">
    <property type="entry name" value="TonB-dep_rcpt-like"/>
</dbReference>
<evidence type="ECO:0000313" key="10">
    <source>
        <dbReference type="Proteomes" id="UP000249645"/>
    </source>
</evidence>
<dbReference type="AlphaFoldDB" id="A0A2W5F507"/>
<evidence type="ECO:0000256" key="7">
    <source>
        <dbReference type="PROSITE-ProRule" id="PRU01360"/>
    </source>
</evidence>
<feature type="non-terminal residue" evidence="9">
    <location>
        <position position="868"/>
    </location>
</feature>
<dbReference type="InterPro" id="IPR037066">
    <property type="entry name" value="Plug_dom_sf"/>
</dbReference>
<dbReference type="GO" id="GO:0009279">
    <property type="term" value="C:cell outer membrane"/>
    <property type="evidence" value="ECO:0007669"/>
    <property type="project" value="UniProtKB-SubCell"/>
</dbReference>
<proteinExistence type="inferred from homology"/>
<dbReference type="PROSITE" id="PS52016">
    <property type="entry name" value="TONB_DEPENDENT_REC_3"/>
    <property type="match status" value="1"/>
</dbReference>
<name>A0A2W5F507_9SPHI</name>
<dbReference type="InterPro" id="IPR011662">
    <property type="entry name" value="Secretin/TonB_short_N"/>
</dbReference>
<keyword evidence="6 7" id="KW-0998">Cell outer membrane</keyword>
<gene>
    <name evidence="9" type="ORF">DI598_06975</name>
</gene>
<dbReference type="InterPro" id="IPR036942">
    <property type="entry name" value="Beta-barrel_TonB_sf"/>
</dbReference>
<evidence type="ECO:0000313" key="9">
    <source>
        <dbReference type="EMBL" id="PZP49833.1"/>
    </source>
</evidence>
<evidence type="ECO:0000256" key="1">
    <source>
        <dbReference type="ARBA" id="ARBA00004571"/>
    </source>
</evidence>
<accession>A0A2W5F507</accession>
<evidence type="ECO:0000259" key="8">
    <source>
        <dbReference type="SMART" id="SM00965"/>
    </source>
</evidence>
<comment type="similarity">
    <text evidence="7">Belongs to the TonB-dependent receptor family.</text>
</comment>
<sequence length="868" mass="97179">MLLFYGTFWHAFGQQTKEPLLTLHFKNASMEKVFQEIQKQSPYRFMYNDRVLQNARPVAIDAERQSIASLLPDLFKGQPFDYKLSGKTIVITPKKQERETHKKVTGKVVSANGDRPIEGATVSMDGHVVAFTNEIGEFALETSGNGSISVTSMGYVPYNGTMSVLSANAGIVRLAEENKVSDSIDVVSTGYQQLPKERATGSFDYISGKLYNELVRTNVLDGIQYIANGVSLNSRINANGQLSVRGLSTIQGPKDPLIIVDNFPYNGDISNLNPNDVESITVLKDAAASSIWGAKAGNGVIVITTKKGKYGQPFKIDVTANTTVTDKPNLYSLPNMSSSDFIDVEDMLFSNGYRFGDTANANHSPFSPVYETLFQQRSGKITDADALSRIDAYRKHDVRDDFERYFYRKGTNQQYALSANGGGDVHNYALSGSYDRNVDNLHGMLNRATIKTLNSFKPSRQLEVLIGLNYNHSENKQGRPAYGSITTTNGQIPPYTMFADDKGNALPIYKDYREGYIDTLGNGLLQDWHYYPLVDYQYTHIINTTDDIVANLALKYTVYKDLSLQSLYQYEKQSSEAKTLYDENSYYVRNLVNSFSQIDYNTGTLKRIVPLGQILDRSLSKVLSHQARIQMNYNHSSVKSNISVLAGGEIRQVHTTSNGYRIYGYDDDILTSTNVDLANEYPNIVSGTTTFIPSGISNADKLNRILSIFANASYVYKQRFTFSASARRDASNLFGVSTNNKWKPLWSTGVSWNISEESFYRISWMPRLKLRTTYGYSGNMNPSLSAVTQLTYYDVSPYTKENYSEITMFSNPDLKWEKIGMLNIGLDFQLFGNTVNGSIDYYHKKGTDLYGPYLIDRTTGLGVTTITK</sequence>
<dbReference type="Gene3D" id="2.170.130.10">
    <property type="entry name" value="TonB-dependent receptor, plug domain"/>
    <property type="match status" value="1"/>
</dbReference>
<dbReference type="NCBIfam" id="TIGR04057">
    <property type="entry name" value="SusC_RagA_signa"/>
    <property type="match status" value="1"/>
</dbReference>
<comment type="caution">
    <text evidence="9">The sequence shown here is derived from an EMBL/GenBank/DDBJ whole genome shotgun (WGS) entry which is preliminary data.</text>
</comment>
<keyword evidence="4 7" id="KW-0812">Transmembrane</keyword>
<comment type="subcellular location">
    <subcellularLocation>
        <location evidence="1 7">Cell outer membrane</location>
        <topology evidence="1 7">Multi-pass membrane protein</topology>
    </subcellularLocation>
</comment>
<evidence type="ECO:0000256" key="4">
    <source>
        <dbReference type="ARBA" id="ARBA00022692"/>
    </source>
</evidence>
<evidence type="ECO:0000256" key="6">
    <source>
        <dbReference type="ARBA" id="ARBA00023237"/>
    </source>
</evidence>
<dbReference type="Pfam" id="PF07715">
    <property type="entry name" value="Plug"/>
    <property type="match status" value="1"/>
</dbReference>